<keyword evidence="1" id="KW-0805">Transcription regulation</keyword>
<dbReference type="SMART" id="SM00345">
    <property type="entry name" value="HTH_GNTR"/>
    <property type="match status" value="1"/>
</dbReference>
<dbReference type="SMART" id="SM00895">
    <property type="entry name" value="FCD"/>
    <property type="match status" value="1"/>
</dbReference>
<dbReference type="PROSITE" id="PS50949">
    <property type="entry name" value="HTH_GNTR"/>
    <property type="match status" value="1"/>
</dbReference>
<comment type="caution">
    <text evidence="5">The sequence shown here is derived from an EMBL/GenBank/DDBJ whole genome shotgun (WGS) entry which is preliminary data.</text>
</comment>
<dbReference type="PANTHER" id="PTHR43537:SF5">
    <property type="entry name" value="UXU OPERON TRANSCRIPTIONAL REGULATOR"/>
    <property type="match status" value="1"/>
</dbReference>
<dbReference type="CDD" id="cd07377">
    <property type="entry name" value="WHTH_GntR"/>
    <property type="match status" value="1"/>
</dbReference>
<evidence type="ECO:0000313" key="5">
    <source>
        <dbReference type="EMBL" id="PPA72815.1"/>
    </source>
</evidence>
<dbReference type="GO" id="GO:0003677">
    <property type="term" value="F:DNA binding"/>
    <property type="evidence" value="ECO:0007669"/>
    <property type="project" value="UniProtKB-KW"/>
</dbReference>
<dbReference type="Pfam" id="PF07729">
    <property type="entry name" value="FCD"/>
    <property type="match status" value="1"/>
</dbReference>
<dbReference type="AlphaFoldDB" id="A0A2S5GIT7"/>
<dbReference type="PRINTS" id="PR00035">
    <property type="entry name" value="HTHGNTR"/>
</dbReference>
<dbReference type="Proteomes" id="UP000239990">
    <property type="component" value="Unassembled WGS sequence"/>
</dbReference>
<keyword evidence="2" id="KW-0238">DNA-binding</keyword>
<dbReference type="GO" id="GO:0003700">
    <property type="term" value="F:DNA-binding transcription factor activity"/>
    <property type="evidence" value="ECO:0007669"/>
    <property type="project" value="InterPro"/>
</dbReference>
<protein>
    <submittedName>
        <fullName evidence="5">FadR family transcriptional regulator</fullName>
    </submittedName>
</protein>
<dbReference type="InterPro" id="IPR036390">
    <property type="entry name" value="WH_DNA-bd_sf"/>
</dbReference>
<evidence type="ECO:0000313" key="6">
    <source>
        <dbReference type="Proteomes" id="UP000239990"/>
    </source>
</evidence>
<dbReference type="SUPFAM" id="SSF48008">
    <property type="entry name" value="GntR ligand-binding domain-like"/>
    <property type="match status" value="1"/>
</dbReference>
<evidence type="ECO:0000256" key="2">
    <source>
        <dbReference type="ARBA" id="ARBA00023125"/>
    </source>
</evidence>
<dbReference type="Gene3D" id="1.20.120.530">
    <property type="entry name" value="GntR ligand-binding domain-like"/>
    <property type="match status" value="1"/>
</dbReference>
<evidence type="ECO:0000259" key="4">
    <source>
        <dbReference type="PROSITE" id="PS50949"/>
    </source>
</evidence>
<keyword evidence="3" id="KW-0804">Transcription</keyword>
<gene>
    <name evidence="5" type="ORF">C4E15_28910</name>
</gene>
<evidence type="ECO:0000256" key="1">
    <source>
        <dbReference type="ARBA" id="ARBA00023015"/>
    </source>
</evidence>
<evidence type="ECO:0000256" key="3">
    <source>
        <dbReference type="ARBA" id="ARBA00023163"/>
    </source>
</evidence>
<dbReference type="InterPro" id="IPR011711">
    <property type="entry name" value="GntR_C"/>
</dbReference>
<dbReference type="InterPro" id="IPR036388">
    <property type="entry name" value="WH-like_DNA-bd_sf"/>
</dbReference>
<name>A0A2S5GIT7_9BURK</name>
<dbReference type="InterPro" id="IPR008920">
    <property type="entry name" value="TF_FadR/GntR_C"/>
</dbReference>
<dbReference type="Pfam" id="PF00392">
    <property type="entry name" value="GntR"/>
    <property type="match status" value="1"/>
</dbReference>
<dbReference type="OrthoDB" id="1040417at2"/>
<dbReference type="RefSeq" id="WP_046807055.1">
    <property type="nucleotide sequence ID" value="NZ_PREU01000020.1"/>
</dbReference>
<proteinExistence type="predicted"/>
<dbReference type="EMBL" id="PREU01000020">
    <property type="protein sequence ID" value="PPA72815.1"/>
    <property type="molecule type" value="Genomic_DNA"/>
</dbReference>
<dbReference type="PANTHER" id="PTHR43537">
    <property type="entry name" value="TRANSCRIPTIONAL REGULATOR, GNTR FAMILY"/>
    <property type="match status" value="1"/>
</dbReference>
<dbReference type="InterPro" id="IPR000524">
    <property type="entry name" value="Tscrpt_reg_HTH_GntR"/>
</dbReference>
<dbReference type="SUPFAM" id="SSF46785">
    <property type="entry name" value="Winged helix' DNA-binding domain"/>
    <property type="match status" value="1"/>
</dbReference>
<accession>A0A2S5GIT7</accession>
<dbReference type="Gene3D" id="1.10.10.10">
    <property type="entry name" value="Winged helix-like DNA-binding domain superfamily/Winged helix DNA-binding domain"/>
    <property type="match status" value="1"/>
</dbReference>
<reference evidence="5 6" key="1">
    <citation type="submission" date="2018-02" db="EMBL/GenBank/DDBJ databases">
        <title>Draft Genome of Achromobacter spanius stain 6.</title>
        <authorList>
            <person name="Gunasekera T.S."/>
            <person name="Radwan O."/>
            <person name="Ruiz O.N."/>
        </authorList>
    </citation>
    <scope>NUCLEOTIDE SEQUENCE [LARGE SCALE GENOMIC DNA]</scope>
    <source>
        <strain evidence="5 6">6</strain>
    </source>
</reference>
<sequence length="242" mass="27036">METPARPRQRSRLTDVVIQELNKRLDARTYRAGDKLPSEHALCDEFNVSRTVIREAVASMRLSGRLVSKPGIGVFVTEDREKPIDFVIEPATDPRWALHIMELRAGLEVEACGLAAERRSASDLSGIVEAFDAFNRATRDMEAAVKADYEFHLSIAKASNNPHFPALLRAAVRDVMLDLNIKHGGKTPEELETYETRNVREHEAILTAIMRRDPGAARAAMARHLGDSIARYRKLLSQAPAQ</sequence>
<feature type="domain" description="HTH gntR-type" evidence="4">
    <location>
        <begin position="11"/>
        <end position="79"/>
    </location>
</feature>
<organism evidence="5 6">
    <name type="scientific">Achromobacter spanius</name>
    <dbReference type="NCBI Taxonomy" id="217203"/>
    <lineage>
        <taxon>Bacteria</taxon>
        <taxon>Pseudomonadati</taxon>
        <taxon>Pseudomonadota</taxon>
        <taxon>Betaproteobacteria</taxon>
        <taxon>Burkholderiales</taxon>
        <taxon>Alcaligenaceae</taxon>
        <taxon>Achromobacter</taxon>
    </lineage>
</organism>